<sequence length="75" mass="8421">MSAAADDTAVFIPATEMDTPSRHICCRCKHQRGVHIIRPLNHQTKQQLQTTATRKDEEIIQSINDGSDTTRMAKT</sequence>
<accession>A0A1Y3B349</accession>
<dbReference type="AlphaFoldDB" id="A0A1Y3B349"/>
<organism evidence="1 2">
    <name type="scientific">Euroglyphus maynei</name>
    <name type="common">Mayne's house dust mite</name>
    <dbReference type="NCBI Taxonomy" id="6958"/>
    <lineage>
        <taxon>Eukaryota</taxon>
        <taxon>Metazoa</taxon>
        <taxon>Ecdysozoa</taxon>
        <taxon>Arthropoda</taxon>
        <taxon>Chelicerata</taxon>
        <taxon>Arachnida</taxon>
        <taxon>Acari</taxon>
        <taxon>Acariformes</taxon>
        <taxon>Sarcoptiformes</taxon>
        <taxon>Astigmata</taxon>
        <taxon>Psoroptidia</taxon>
        <taxon>Analgoidea</taxon>
        <taxon>Pyroglyphidae</taxon>
        <taxon>Pyroglyphinae</taxon>
        <taxon>Euroglyphus</taxon>
    </lineage>
</organism>
<protein>
    <submittedName>
        <fullName evidence="1">Uncharacterized protein</fullName>
    </submittedName>
</protein>
<dbReference type="EMBL" id="MUJZ01042836">
    <property type="protein sequence ID" value="OTF75252.1"/>
    <property type="molecule type" value="Genomic_DNA"/>
</dbReference>
<name>A0A1Y3B349_EURMA</name>
<proteinExistence type="predicted"/>
<dbReference type="Proteomes" id="UP000194236">
    <property type="component" value="Unassembled WGS sequence"/>
</dbReference>
<dbReference type="OrthoDB" id="10611895at2759"/>
<evidence type="ECO:0000313" key="1">
    <source>
        <dbReference type="EMBL" id="OTF75252.1"/>
    </source>
</evidence>
<comment type="caution">
    <text evidence="1">The sequence shown here is derived from an EMBL/GenBank/DDBJ whole genome shotgun (WGS) entry which is preliminary data.</text>
</comment>
<reference evidence="1 2" key="1">
    <citation type="submission" date="2017-03" db="EMBL/GenBank/DDBJ databases">
        <title>Genome Survey of Euroglyphus maynei.</title>
        <authorList>
            <person name="Arlian L.G."/>
            <person name="Morgan M.S."/>
            <person name="Rider S.D."/>
        </authorList>
    </citation>
    <scope>NUCLEOTIDE SEQUENCE [LARGE SCALE GENOMIC DNA]</scope>
    <source>
        <strain evidence="1">Arlian Lab</strain>
        <tissue evidence="1">Whole body</tissue>
    </source>
</reference>
<keyword evidence="2" id="KW-1185">Reference proteome</keyword>
<gene>
    <name evidence="1" type="ORF">BLA29_014103</name>
</gene>
<evidence type="ECO:0000313" key="2">
    <source>
        <dbReference type="Proteomes" id="UP000194236"/>
    </source>
</evidence>